<proteinExistence type="predicted"/>
<feature type="chain" id="PRO_5003406601" description="Chitin-binding type-2 domain-containing protein" evidence="1">
    <location>
        <begin position="20"/>
        <end position="324"/>
    </location>
</feature>
<dbReference type="InParanoid" id="G0NXH3"/>
<dbReference type="EMBL" id="GL379972">
    <property type="protein sequence ID" value="EGT39566.1"/>
    <property type="molecule type" value="Genomic_DNA"/>
</dbReference>
<protein>
    <recommendedName>
        <fullName evidence="2">Chitin-binding type-2 domain-containing protein</fullName>
    </recommendedName>
</protein>
<sequence>MRIALFVISFFILATEVHAGTAGAVMMQYLMIQNLQQVHQKPAPGHNRGPGYNRGPNWPLKFVHAARVESSTFDPIMITTDCSKVMSGYFAIKECFPAFINCSTGVLRTRSCPALGGMVFDDRIKNCVSMEACKAPLEGKFRGVQFPTLPWNDEPETRELREKLPAFVPFSVTTDCRKKKFRGYVYEIGKCHRNGATCKNGAPVIEACPNNLVFSLRKTECIEKNECEETWDEWSEKLVRPSNNEFLPVETKESLSFYRRPEDIVLVPTVEECVGKKNGKYAMSPCHAEYMNCSSKTGKVLKCSKGFVFSRRFLECVGKEFCEE</sequence>
<accession>G0NXH3</accession>
<gene>
    <name evidence="3" type="ORF">CAEBREN_20171</name>
</gene>
<dbReference type="Pfam" id="PF01607">
    <property type="entry name" value="CBM_14"/>
    <property type="match status" value="1"/>
</dbReference>
<evidence type="ECO:0000313" key="3">
    <source>
        <dbReference type="EMBL" id="EGT39566.1"/>
    </source>
</evidence>
<dbReference type="PROSITE" id="PS50940">
    <property type="entry name" value="CHIT_BIND_II"/>
    <property type="match status" value="2"/>
</dbReference>
<reference evidence="4" key="1">
    <citation type="submission" date="2011-07" db="EMBL/GenBank/DDBJ databases">
        <authorList>
            <consortium name="Caenorhabditis brenneri Sequencing and Analysis Consortium"/>
            <person name="Wilson R.K."/>
        </authorList>
    </citation>
    <scope>NUCLEOTIDE SEQUENCE [LARGE SCALE GENOMIC DNA]</scope>
    <source>
        <strain evidence="4">PB2801</strain>
    </source>
</reference>
<dbReference type="SUPFAM" id="SSF57625">
    <property type="entry name" value="Invertebrate chitin-binding proteins"/>
    <property type="match status" value="2"/>
</dbReference>
<dbReference type="AlphaFoldDB" id="G0NXH3"/>
<evidence type="ECO:0000313" key="4">
    <source>
        <dbReference type="Proteomes" id="UP000008068"/>
    </source>
</evidence>
<feature type="signal peptide" evidence="1">
    <location>
        <begin position="1"/>
        <end position="19"/>
    </location>
</feature>
<evidence type="ECO:0000256" key="1">
    <source>
        <dbReference type="SAM" id="SignalP"/>
    </source>
</evidence>
<dbReference type="GO" id="GO:0008061">
    <property type="term" value="F:chitin binding"/>
    <property type="evidence" value="ECO:0007669"/>
    <property type="project" value="InterPro"/>
</dbReference>
<feature type="domain" description="Chitin-binding type-2" evidence="2">
    <location>
        <begin position="173"/>
        <end position="229"/>
    </location>
</feature>
<dbReference type="GO" id="GO:0005576">
    <property type="term" value="C:extracellular region"/>
    <property type="evidence" value="ECO:0007669"/>
    <property type="project" value="InterPro"/>
</dbReference>
<dbReference type="Proteomes" id="UP000008068">
    <property type="component" value="Unassembled WGS sequence"/>
</dbReference>
<keyword evidence="4" id="KW-1185">Reference proteome</keyword>
<keyword evidence="1" id="KW-0732">Signal</keyword>
<organism evidence="4">
    <name type="scientific">Caenorhabditis brenneri</name>
    <name type="common">Nematode worm</name>
    <dbReference type="NCBI Taxonomy" id="135651"/>
    <lineage>
        <taxon>Eukaryota</taxon>
        <taxon>Metazoa</taxon>
        <taxon>Ecdysozoa</taxon>
        <taxon>Nematoda</taxon>
        <taxon>Chromadorea</taxon>
        <taxon>Rhabditida</taxon>
        <taxon>Rhabditina</taxon>
        <taxon>Rhabditomorpha</taxon>
        <taxon>Rhabditoidea</taxon>
        <taxon>Rhabditidae</taxon>
        <taxon>Peloderinae</taxon>
        <taxon>Caenorhabditis</taxon>
    </lineage>
</organism>
<feature type="domain" description="Chitin-binding type-2" evidence="2">
    <location>
        <begin position="270"/>
        <end position="324"/>
    </location>
</feature>
<evidence type="ECO:0000259" key="2">
    <source>
        <dbReference type="PROSITE" id="PS50940"/>
    </source>
</evidence>
<name>G0NXH3_CAEBE</name>
<dbReference type="SMART" id="SM00494">
    <property type="entry name" value="ChtBD2"/>
    <property type="match status" value="3"/>
</dbReference>
<dbReference type="InterPro" id="IPR036508">
    <property type="entry name" value="Chitin-bd_dom_sf"/>
</dbReference>
<dbReference type="HOGENOM" id="CLU_728095_0_0_1"/>
<dbReference type="InterPro" id="IPR002557">
    <property type="entry name" value="Chitin-bd_dom"/>
</dbReference>